<dbReference type="Proteomes" id="UP000236291">
    <property type="component" value="Unassembled WGS sequence"/>
</dbReference>
<proteinExistence type="predicted"/>
<evidence type="ECO:0000313" key="1">
    <source>
        <dbReference type="EMBL" id="PNX93102.1"/>
    </source>
</evidence>
<organism evidence="1 2">
    <name type="scientific">Trifolium pratense</name>
    <name type="common">Red clover</name>
    <dbReference type="NCBI Taxonomy" id="57577"/>
    <lineage>
        <taxon>Eukaryota</taxon>
        <taxon>Viridiplantae</taxon>
        <taxon>Streptophyta</taxon>
        <taxon>Embryophyta</taxon>
        <taxon>Tracheophyta</taxon>
        <taxon>Spermatophyta</taxon>
        <taxon>Magnoliopsida</taxon>
        <taxon>eudicotyledons</taxon>
        <taxon>Gunneridae</taxon>
        <taxon>Pentapetalae</taxon>
        <taxon>rosids</taxon>
        <taxon>fabids</taxon>
        <taxon>Fabales</taxon>
        <taxon>Fabaceae</taxon>
        <taxon>Papilionoideae</taxon>
        <taxon>50 kb inversion clade</taxon>
        <taxon>NPAAA clade</taxon>
        <taxon>Hologalegina</taxon>
        <taxon>IRL clade</taxon>
        <taxon>Trifolieae</taxon>
        <taxon>Trifolium</taxon>
    </lineage>
</organism>
<gene>
    <name evidence="1" type="ORF">L195_g016251</name>
</gene>
<dbReference type="EMBL" id="ASHM01011198">
    <property type="protein sequence ID" value="PNX93102.1"/>
    <property type="molecule type" value="Genomic_DNA"/>
</dbReference>
<evidence type="ECO:0000313" key="2">
    <source>
        <dbReference type="Proteomes" id="UP000236291"/>
    </source>
</evidence>
<accession>A0A2K3MQS2</accession>
<name>A0A2K3MQS2_TRIPR</name>
<dbReference type="AlphaFoldDB" id="A0A2K3MQS2"/>
<reference evidence="1 2" key="1">
    <citation type="journal article" date="2014" name="Am. J. Bot.">
        <title>Genome assembly and annotation for red clover (Trifolium pratense; Fabaceae).</title>
        <authorList>
            <person name="Istvanek J."/>
            <person name="Jaros M."/>
            <person name="Krenek A."/>
            <person name="Repkova J."/>
        </authorList>
    </citation>
    <scope>NUCLEOTIDE SEQUENCE [LARGE SCALE GENOMIC DNA]</scope>
    <source>
        <strain evidence="2">cv. Tatra</strain>
        <tissue evidence="1">Young leaves</tissue>
    </source>
</reference>
<sequence>MKSKDLDFAFVVSEASKELNDRKSEFGVSEEMKKSENLIKVTISSTAISNKGWLFELHDDCIVDFDPGGRASSISPFAACKICCNDCLWWMPWDRGRKTFDVGINLRHLLSIISPEASVFRSSP</sequence>
<protein>
    <submittedName>
        <fullName evidence="1">Uncharacterized protein</fullName>
    </submittedName>
</protein>
<reference evidence="1 2" key="2">
    <citation type="journal article" date="2017" name="Front. Plant Sci.">
        <title>Gene Classification and Mining of Molecular Markers Useful in Red Clover (Trifolium pratense) Breeding.</title>
        <authorList>
            <person name="Istvanek J."/>
            <person name="Dluhosova J."/>
            <person name="Dluhos P."/>
            <person name="Patkova L."/>
            <person name="Nedelnik J."/>
            <person name="Repkova J."/>
        </authorList>
    </citation>
    <scope>NUCLEOTIDE SEQUENCE [LARGE SCALE GENOMIC DNA]</scope>
    <source>
        <strain evidence="2">cv. Tatra</strain>
        <tissue evidence="1">Young leaves</tissue>
    </source>
</reference>
<comment type="caution">
    <text evidence="1">The sequence shown here is derived from an EMBL/GenBank/DDBJ whole genome shotgun (WGS) entry which is preliminary data.</text>
</comment>